<dbReference type="AlphaFoldDB" id="A0A699JV08"/>
<protein>
    <submittedName>
        <fullName evidence="1">Uncharacterized protein</fullName>
    </submittedName>
</protein>
<evidence type="ECO:0000313" key="1">
    <source>
        <dbReference type="EMBL" id="GFA59159.1"/>
    </source>
</evidence>
<gene>
    <name evidence="1" type="ORF">Tci_631131</name>
</gene>
<accession>A0A699JV08</accession>
<reference evidence="1" key="1">
    <citation type="journal article" date="2019" name="Sci. Rep.">
        <title>Draft genome of Tanacetum cinerariifolium, the natural source of mosquito coil.</title>
        <authorList>
            <person name="Yamashiro T."/>
            <person name="Shiraishi A."/>
            <person name="Satake H."/>
            <person name="Nakayama K."/>
        </authorList>
    </citation>
    <scope>NUCLEOTIDE SEQUENCE</scope>
</reference>
<name>A0A699JV08_TANCI</name>
<comment type="caution">
    <text evidence="1">The sequence shown here is derived from an EMBL/GenBank/DDBJ whole genome shotgun (WGS) entry which is preliminary data.</text>
</comment>
<dbReference type="EMBL" id="BKCJ010451249">
    <property type="protein sequence ID" value="GFA59159.1"/>
    <property type="molecule type" value="Genomic_DNA"/>
</dbReference>
<proteinExistence type="predicted"/>
<organism evidence="1">
    <name type="scientific">Tanacetum cinerariifolium</name>
    <name type="common">Dalmatian daisy</name>
    <name type="synonym">Chrysanthemum cinerariifolium</name>
    <dbReference type="NCBI Taxonomy" id="118510"/>
    <lineage>
        <taxon>Eukaryota</taxon>
        <taxon>Viridiplantae</taxon>
        <taxon>Streptophyta</taxon>
        <taxon>Embryophyta</taxon>
        <taxon>Tracheophyta</taxon>
        <taxon>Spermatophyta</taxon>
        <taxon>Magnoliopsida</taxon>
        <taxon>eudicotyledons</taxon>
        <taxon>Gunneridae</taxon>
        <taxon>Pentapetalae</taxon>
        <taxon>asterids</taxon>
        <taxon>campanulids</taxon>
        <taxon>Asterales</taxon>
        <taxon>Asteraceae</taxon>
        <taxon>Asteroideae</taxon>
        <taxon>Anthemideae</taxon>
        <taxon>Anthemidinae</taxon>
        <taxon>Tanacetum</taxon>
    </lineage>
</organism>
<sequence>MSCTCFVSSYASGLRSGQLVDERLLLPPKQTPPEVSKQSCTSLLLDLLAQKGYTDERDDIINIVSLRKYSSHDIHFNPLKSKP</sequence>